<dbReference type="Proteomes" id="UP001457282">
    <property type="component" value="Unassembled WGS sequence"/>
</dbReference>
<dbReference type="EMBL" id="JBEDUW010000007">
    <property type="protein sequence ID" value="KAK9914357.1"/>
    <property type="molecule type" value="Genomic_DNA"/>
</dbReference>
<protein>
    <recommendedName>
        <fullName evidence="2">Late embryogenesis abundant protein LEA-2 subgroup domain-containing protein</fullName>
    </recommendedName>
</protein>
<proteinExistence type="predicted"/>
<dbReference type="InterPro" id="IPR004864">
    <property type="entry name" value="LEA_2"/>
</dbReference>
<keyword evidence="4" id="KW-1185">Reference proteome</keyword>
<sequence length="214" mass="23802">MAERNQEAYPFAPYANGQAMARSDAESTRAHSDHELRRKKRIKCLVYIAVFAVFQIIVITVFALTVMRVKSPKFRIQSVAVEDLTTSNTGNNPSLTMRFIAQVSVKNPNFGRYKYDQGLISFTYMGTQVGDVIVPQETARTKSTRKTILTGAVTTVNSNLAADISSGSVMLSTYSKISGKVYLMNMIKKKKSAEMKCTMTVNLTSKQVQDIKCN</sequence>
<comment type="caution">
    <text evidence="3">The sequence shown here is derived from an EMBL/GenBank/DDBJ whole genome shotgun (WGS) entry which is preliminary data.</text>
</comment>
<keyword evidence="1" id="KW-0472">Membrane</keyword>
<dbReference type="InterPro" id="IPR055301">
    <property type="entry name" value="Lea14-like_2"/>
</dbReference>
<reference evidence="3 4" key="1">
    <citation type="journal article" date="2023" name="G3 (Bethesda)">
        <title>A chromosome-length genome assembly and annotation of blackberry (Rubus argutus, cv. 'Hillquist').</title>
        <authorList>
            <person name="Bruna T."/>
            <person name="Aryal R."/>
            <person name="Dudchenko O."/>
            <person name="Sargent D.J."/>
            <person name="Mead D."/>
            <person name="Buti M."/>
            <person name="Cavallini A."/>
            <person name="Hytonen T."/>
            <person name="Andres J."/>
            <person name="Pham M."/>
            <person name="Weisz D."/>
            <person name="Mascagni F."/>
            <person name="Usai G."/>
            <person name="Natali L."/>
            <person name="Bassil N."/>
            <person name="Fernandez G.E."/>
            <person name="Lomsadze A."/>
            <person name="Armour M."/>
            <person name="Olukolu B."/>
            <person name="Poorten T."/>
            <person name="Britton C."/>
            <person name="Davik J."/>
            <person name="Ashrafi H."/>
            <person name="Aiden E.L."/>
            <person name="Borodovsky M."/>
            <person name="Worthington M."/>
        </authorList>
    </citation>
    <scope>NUCLEOTIDE SEQUENCE [LARGE SCALE GENOMIC DNA]</scope>
    <source>
        <strain evidence="3">PI 553951</strain>
    </source>
</reference>
<organism evidence="3 4">
    <name type="scientific">Rubus argutus</name>
    <name type="common">Southern blackberry</name>
    <dbReference type="NCBI Taxonomy" id="59490"/>
    <lineage>
        <taxon>Eukaryota</taxon>
        <taxon>Viridiplantae</taxon>
        <taxon>Streptophyta</taxon>
        <taxon>Embryophyta</taxon>
        <taxon>Tracheophyta</taxon>
        <taxon>Spermatophyta</taxon>
        <taxon>Magnoliopsida</taxon>
        <taxon>eudicotyledons</taxon>
        <taxon>Gunneridae</taxon>
        <taxon>Pentapetalae</taxon>
        <taxon>rosids</taxon>
        <taxon>fabids</taxon>
        <taxon>Rosales</taxon>
        <taxon>Rosaceae</taxon>
        <taxon>Rosoideae</taxon>
        <taxon>Rosoideae incertae sedis</taxon>
        <taxon>Rubus</taxon>
    </lineage>
</organism>
<accession>A0AAW1W265</accession>
<evidence type="ECO:0000259" key="2">
    <source>
        <dbReference type="Pfam" id="PF03168"/>
    </source>
</evidence>
<evidence type="ECO:0000256" key="1">
    <source>
        <dbReference type="SAM" id="Phobius"/>
    </source>
</evidence>
<dbReference type="PANTHER" id="PTHR31852">
    <property type="entry name" value="LATE EMBRYOGENESIS ABUNDANT (LEA) HYDROXYPROLINE-RICH GLYCOPROTEIN FAMILY"/>
    <property type="match status" value="1"/>
</dbReference>
<feature type="transmembrane region" description="Helical" evidence="1">
    <location>
        <begin position="44"/>
        <end position="67"/>
    </location>
</feature>
<keyword evidence="1" id="KW-0812">Transmembrane</keyword>
<keyword evidence="1" id="KW-1133">Transmembrane helix</keyword>
<evidence type="ECO:0000313" key="3">
    <source>
        <dbReference type="EMBL" id="KAK9914357.1"/>
    </source>
</evidence>
<dbReference type="Pfam" id="PF03168">
    <property type="entry name" value="LEA_2"/>
    <property type="match status" value="1"/>
</dbReference>
<dbReference type="AlphaFoldDB" id="A0AAW1W265"/>
<gene>
    <name evidence="3" type="ORF">M0R45_038141</name>
</gene>
<name>A0AAW1W265_RUBAR</name>
<evidence type="ECO:0000313" key="4">
    <source>
        <dbReference type="Proteomes" id="UP001457282"/>
    </source>
</evidence>
<feature type="domain" description="Late embryogenesis abundant protein LEA-2 subgroup" evidence="2">
    <location>
        <begin position="103"/>
        <end position="198"/>
    </location>
</feature>